<evidence type="ECO:0000313" key="1">
    <source>
        <dbReference type="EMBL" id="MFC4264559.1"/>
    </source>
</evidence>
<gene>
    <name evidence="1" type="ORF">ACFOW9_02975</name>
</gene>
<sequence>MSKAVVTLGIKDRDIDPAKALLEEISWTYAHVQWLRGKVQELTEGQPLVRGTKERYEFTDDGDTKFTEANNESANPSAHALVWGQTEYRDKSGGDDAGQTVVEQAGINTWYVLYMKEREHLAKVSALALRAGIEERKIKLAESQGELVAAVLQRILNALNLTPDQWEQVPVIVPRELRALASLE</sequence>
<accession>A0ABV8QZQ2</accession>
<protein>
    <submittedName>
        <fullName evidence="1">Uncharacterized protein</fullName>
    </submittedName>
</protein>
<comment type="caution">
    <text evidence="1">The sequence shown here is derived from an EMBL/GenBank/DDBJ whole genome shotgun (WGS) entry which is preliminary data.</text>
</comment>
<dbReference type="EMBL" id="JBHSCQ010000004">
    <property type="protein sequence ID" value="MFC4264559.1"/>
    <property type="molecule type" value="Genomic_DNA"/>
</dbReference>
<dbReference type="Proteomes" id="UP001595773">
    <property type="component" value="Unassembled WGS sequence"/>
</dbReference>
<name>A0ABV8QZQ2_9MICC</name>
<reference evidence="2" key="1">
    <citation type="journal article" date="2019" name="Int. J. Syst. Evol. Microbiol.">
        <title>The Global Catalogue of Microorganisms (GCM) 10K type strain sequencing project: providing services to taxonomists for standard genome sequencing and annotation.</title>
        <authorList>
            <consortium name="The Broad Institute Genomics Platform"/>
            <consortium name="The Broad Institute Genome Sequencing Center for Infectious Disease"/>
            <person name="Wu L."/>
            <person name="Ma J."/>
        </authorList>
    </citation>
    <scope>NUCLEOTIDE SEQUENCE [LARGE SCALE GENOMIC DNA]</scope>
    <source>
        <strain evidence="2">CGMCC 1.10698</strain>
    </source>
</reference>
<evidence type="ECO:0000313" key="2">
    <source>
        <dbReference type="Proteomes" id="UP001595773"/>
    </source>
</evidence>
<organism evidence="1 2">
    <name type="scientific">Arthrobacter cryoconiti</name>
    <dbReference type="NCBI Taxonomy" id="748907"/>
    <lineage>
        <taxon>Bacteria</taxon>
        <taxon>Bacillati</taxon>
        <taxon>Actinomycetota</taxon>
        <taxon>Actinomycetes</taxon>
        <taxon>Micrococcales</taxon>
        <taxon>Micrococcaceae</taxon>
        <taxon>Arthrobacter</taxon>
    </lineage>
</organism>
<dbReference type="RefSeq" id="WP_230067733.1">
    <property type="nucleotide sequence ID" value="NZ_BAABLL010000001.1"/>
</dbReference>
<proteinExistence type="predicted"/>
<keyword evidence="2" id="KW-1185">Reference proteome</keyword>